<gene>
    <name evidence="5" type="primary">LOC111127376</name>
</gene>
<organism evidence="4 5">
    <name type="scientific">Crassostrea virginica</name>
    <name type="common">Eastern oyster</name>
    <dbReference type="NCBI Taxonomy" id="6565"/>
    <lineage>
        <taxon>Eukaryota</taxon>
        <taxon>Metazoa</taxon>
        <taxon>Spiralia</taxon>
        <taxon>Lophotrochozoa</taxon>
        <taxon>Mollusca</taxon>
        <taxon>Bivalvia</taxon>
        <taxon>Autobranchia</taxon>
        <taxon>Pteriomorphia</taxon>
        <taxon>Ostreida</taxon>
        <taxon>Ostreoidea</taxon>
        <taxon>Ostreidae</taxon>
        <taxon>Crassostrea</taxon>
    </lineage>
</organism>
<dbReference type="Pfam" id="PF25013">
    <property type="entry name" value="LRR_Zer-1"/>
    <property type="match status" value="1"/>
</dbReference>
<dbReference type="InterPro" id="IPR016024">
    <property type="entry name" value="ARM-type_fold"/>
</dbReference>
<feature type="domain" description="Zer-1-like leucine-rich repeats region" evidence="3">
    <location>
        <begin position="185"/>
        <end position="315"/>
    </location>
</feature>
<evidence type="ECO:0000259" key="2">
    <source>
        <dbReference type="Pfam" id="PF22964"/>
    </source>
</evidence>
<dbReference type="OrthoDB" id="5783533at2759"/>
<dbReference type="AlphaFoldDB" id="A0A8B8DKX5"/>
<dbReference type="KEGG" id="cvn:111127376"/>
<accession>A0A8B8DKX5</accession>
<dbReference type="Gene3D" id="1.25.10.10">
    <property type="entry name" value="Leucine-rich Repeat Variant"/>
    <property type="match status" value="1"/>
</dbReference>
<dbReference type="Proteomes" id="UP000694844">
    <property type="component" value="Chromosome 3"/>
</dbReference>
<sequence length="758" mass="86708">MATPWPENNPETLEDLCLKVAAQNIDAFAFKSSKGLYSLKDGISLLHPSLCDKLFQSMYEENPKDLTWLTIFRDTSLTRLNKVNLSWRSISVPDLTFLCKHPIRELDLSHCNLNEEHLKVINELGGTLLSLVIEDAYDLTQHGFCVDYVFQCPNLRKLVIRDAYYEDFRSGGLDAPGDHSVLAAMLCPLKTLTYLDLSCCVVSIEIIESLEKMEHLLSLDLSGVHIETMEDALRKICKIKTLRHLDISGTLEDSGRYHRNPEEEMAYLAQNLPNLTSLDISATNLASYGTKEHTSCCSIPGLEGKQLEFLGLLDCPDNPCERPDIPAKRVTGNHTEAQVLLALKVYKDKESLLSSTLNHIFQKLRYEEIRDQCQAFELILAGMKHNWTHKQVQIAGSAALFYILKGENRSKVTQRQIRRAILTLLDAMEKHKLDRTMLRNVLLNFCSMQLPDNMAFCQFRLIRNLMEVVTADSQEDFIQRLGIILLNCIACQVDGEEKLTFGKLGAVEAMLRIIRRKLALEQCDENMEVSWSMMWNITDETAENCKRFINNNGLELFKSCLLKYSDREELLRNMMGLMGNIAEVKELRKKLLDGNFLQIFCKLMESEMDGIEVSYNAVGILSHITADGEDAWTIQKPTREDVMKRMIEAIKRWPLDSKRNINYRSFGPILNLLKAFDTPAAQYWAVWALCNLTQVYPERYCRILKSEGGLELLETVQTDPRTMEDVKILARNVIDQVLEGPKKVKQKEDDHLEENMDD</sequence>
<dbReference type="InterPro" id="IPR011989">
    <property type="entry name" value="ARM-like"/>
</dbReference>
<dbReference type="PANTHER" id="PTHR12904">
    <property type="match status" value="1"/>
</dbReference>
<keyword evidence="4" id="KW-1185">Reference proteome</keyword>
<feature type="domain" description="Protein zer-1 homolog-like C-terminal" evidence="2">
    <location>
        <begin position="383"/>
        <end position="737"/>
    </location>
</feature>
<dbReference type="GeneID" id="111127376"/>
<dbReference type="RefSeq" id="XP_022328239.1">
    <property type="nucleotide sequence ID" value="XM_022472531.1"/>
</dbReference>
<dbReference type="InterPro" id="IPR056845">
    <property type="entry name" value="LRR_Zer-1"/>
</dbReference>
<protein>
    <submittedName>
        <fullName evidence="5">Protein zer-1 homolog</fullName>
    </submittedName>
</protein>
<evidence type="ECO:0000313" key="5">
    <source>
        <dbReference type="RefSeq" id="XP_022328239.1"/>
    </source>
</evidence>
<dbReference type="Pfam" id="PF22964">
    <property type="entry name" value="ZER1-like_2nd"/>
    <property type="match status" value="1"/>
</dbReference>
<dbReference type="SUPFAM" id="SSF48371">
    <property type="entry name" value="ARM repeat"/>
    <property type="match status" value="1"/>
</dbReference>
<dbReference type="SUPFAM" id="SSF52047">
    <property type="entry name" value="RNI-like"/>
    <property type="match status" value="1"/>
</dbReference>
<dbReference type="GO" id="GO:0031462">
    <property type="term" value="C:Cul2-RING ubiquitin ligase complex"/>
    <property type="evidence" value="ECO:0007669"/>
    <property type="project" value="TreeGrafter"/>
</dbReference>
<evidence type="ECO:0000256" key="1">
    <source>
        <dbReference type="ARBA" id="ARBA00022786"/>
    </source>
</evidence>
<dbReference type="Gene3D" id="3.80.10.10">
    <property type="entry name" value="Ribonuclease Inhibitor"/>
    <property type="match status" value="1"/>
</dbReference>
<evidence type="ECO:0000259" key="3">
    <source>
        <dbReference type="Pfam" id="PF25013"/>
    </source>
</evidence>
<keyword evidence="1" id="KW-0833">Ubl conjugation pathway</keyword>
<dbReference type="InterPro" id="IPR055142">
    <property type="entry name" value="ZER1-like_C"/>
</dbReference>
<reference evidence="5" key="1">
    <citation type="submission" date="2025-08" db="UniProtKB">
        <authorList>
            <consortium name="RefSeq"/>
        </authorList>
    </citation>
    <scope>IDENTIFICATION</scope>
    <source>
        <tissue evidence="5">Whole sample</tissue>
    </source>
</reference>
<dbReference type="InterPro" id="IPR051341">
    <property type="entry name" value="Zyg-11_UBL_adapter"/>
</dbReference>
<name>A0A8B8DKX5_CRAVI</name>
<evidence type="ECO:0000313" key="4">
    <source>
        <dbReference type="Proteomes" id="UP000694844"/>
    </source>
</evidence>
<dbReference type="InterPro" id="IPR032675">
    <property type="entry name" value="LRR_dom_sf"/>
</dbReference>
<dbReference type="PANTHER" id="PTHR12904:SF23">
    <property type="entry name" value="PROTEIN ZER-1 HOMOLOG"/>
    <property type="match status" value="1"/>
</dbReference>
<proteinExistence type="predicted"/>